<evidence type="ECO:0000313" key="1">
    <source>
        <dbReference type="EMBL" id="KAJ1254841.1"/>
    </source>
</evidence>
<gene>
    <name evidence="1" type="ORF">BS78_K319900</name>
</gene>
<dbReference type="AlphaFoldDB" id="A0A9W7X9F2"/>
<reference evidence="1 2" key="1">
    <citation type="submission" date="2022-10" db="EMBL/GenBank/DDBJ databases">
        <title>WGS assembly of Paspalum vaginatum 540-79.</title>
        <authorList>
            <person name="Sun G."/>
            <person name="Wase N."/>
            <person name="Shu S."/>
            <person name="Jenkins J."/>
            <person name="Zhou B."/>
            <person name="Torres-Rodriguez J."/>
            <person name="Chen C."/>
            <person name="Sandor L."/>
            <person name="Plott C."/>
            <person name="Yoshinga Y."/>
            <person name="Daum C."/>
            <person name="Qi P."/>
            <person name="Barry K."/>
            <person name="Lipzen A."/>
            <person name="Berry L."/>
            <person name="Pedersen C."/>
            <person name="Gottilla T."/>
            <person name="Foltz A."/>
            <person name="Yu H."/>
            <person name="O'Malley R."/>
            <person name="Zhang C."/>
            <person name="Devos K."/>
            <person name="Sigmon B."/>
            <person name="Yu B."/>
            <person name="Obata T."/>
            <person name="Schmutz J."/>
            <person name="Schnable J."/>
        </authorList>
    </citation>
    <scope>NUCLEOTIDE SEQUENCE [LARGE SCALE GENOMIC DNA]</scope>
    <source>
        <strain evidence="2">cv. 540-79</strain>
    </source>
</reference>
<dbReference type="Proteomes" id="UP001164776">
    <property type="component" value="Unassembled WGS sequence"/>
</dbReference>
<name>A0A9W7X9F2_9POAL</name>
<keyword evidence="2" id="KW-1185">Reference proteome</keyword>
<sequence length="114" mass="12563">MGRYRYDLSVVHLRVPPQTCRFDTPEPGLPPPHTSEAAQATLPLASHPRCAPARSAAAGKKCATRISSAAPVVRGERARIHFDNLIKRWRAAVLIQKYRSTLGVDLQLPCLIIN</sequence>
<evidence type="ECO:0000313" key="2">
    <source>
        <dbReference type="Proteomes" id="UP001164776"/>
    </source>
</evidence>
<accession>A0A9W7X9F2</accession>
<dbReference type="EMBL" id="MU629886">
    <property type="protein sequence ID" value="KAJ1254841.1"/>
    <property type="molecule type" value="Genomic_DNA"/>
</dbReference>
<organism evidence="1 2">
    <name type="scientific">Paspalum vaginatum</name>
    <name type="common">seashore paspalum</name>
    <dbReference type="NCBI Taxonomy" id="158149"/>
    <lineage>
        <taxon>Eukaryota</taxon>
        <taxon>Viridiplantae</taxon>
        <taxon>Streptophyta</taxon>
        <taxon>Embryophyta</taxon>
        <taxon>Tracheophyta</taxon>
        <taxon>Spermatophyta</taxon>
        <taxon>Magnoliopsida</taxon>
        <taxon>Liliopsida</taxon>
        <taxon>Poales</taxon>
        <taxon>Poaceae</taxon>
        <taxon>PACMAD clade</taxon>
        <taxon>Panicoideae</taxon>
        <taxon>Andropogonodae</taxon>
        <taxon>Paspaleae</taxon>
        <taxon>Paspalinae</taxon>
        <taxon>Paspalum</taxon>
    </lineage>
</organism>
<protein>
    <submittedName>
        <fullName evidence="1">Uncharacterized protein</fullName>
    </submittedName>
</protein>
<proteinExistence type="predicted"/>
<comment type="caution">
    <text evidence="1">The sequence shown here is derived from an EMBL/GenBank/DDBJ whole genome shotgun (WGS) entry which is preliminary data.</text>
</comment>